<evidence type="ECO:0000256" key="4">
    <source>
        <dbReference type="RuleBase" id="RU004335"/>
    </source>
</evidence>
<evidence type="ECO:0000256" key="1">
    <source>
        <dbReference type="ARBA" id="ARBA00008773"/>
    </source>
</evidence>
<evidence type="ECO:0000256" key="2">
    <source>
        <dbReference type="ARBA" id="ARBA00022801"/>
    </source>
</evidence>
<dbReference type="SUPFAM" id="SSF51445">
    <property type="entry name" value="(Trans)glycosidases"/>
    <property type="match status" value="1"/>
</dbReference>
<keyword evidence="2" id="KW-0378">Hydrolase</keyword>
<reference evidence="5 6" key="2">
    <citation type="journal article" date="2013" name="Plant Cell Physiol.">
        <title>Rice Annotation Project Database (RAP-DB): an integrative and interactive database for rice genomics.</title>
        <authorList>
            <person name="Sakai H."/>
            <person name="Lee S.S."/>
            <person name="Tanaka T."/>
            <person name="Numa H."/>
            <person name="Kim J."/>
            <person name="Kawahara Y."/>
            <person name="Wakimoto H."/>
            <person name="Yang C.C."/>
            <person name="Iwamoto M."/>
            <person name="Abe T."/>
            <person name="Yamada Y."/>
            <person name="Muto A."/>
            <person name="Inokuchi H."/>
            <person name="Ikemura T."/>
            <person name="Matsumoto T."/>
            <person name="Sasaki T."/>
            <person name="Itoh T."/>
        </authorList>
    </citation>
    <scope>NUCLEOTIDE SEQUENCE [LARGE SCALE GENOMIC DNA]</scope>
    <source>
        <strain evidence="6">cv. Nipponbare</strain>
    </source>
</reference>
<keyword evidence="6" id="KW-1185">Reference proteome</keyword>
<dbReference type="Pfam" id="PF00332">
    <property type="entry name" value="Glyco_hydro_17"/>
    <property type="match status" value="1"/>
</dbReference>
<dbReference type="InterPro" id="IPR017853">
    <property type="entry name" value="GH"/>
</dbReference>
<dbReference type="InterPro" id="IPR000490">
    <property type="entry name" value="Glyco_hydro_17"/>
</dbReference>
<evidence type="ECO:0000256" key="3">
    <source>
        <dbReference type="ARBA" id="ARBA00023295"/>
    </source>
</evidence>
<protein>
    <submittedName>
        <fullName evidence="5">Os03g0656800 protein</fullName>
    </submittedName>
</protein>
<reference evidence="6" key="1">
    <citation type="journal article" date="2005" name="Nature">
        <title>The map-based sequence of the rice genome.</title>
        <authorList>
            <consortium name="International rice genome sequencing project (IRGSP)"/>
            <person name="Matsumoto T."/>
            <person name="Wu J."/>
            <person name="Kanamori H."/>
            <person name="Katayose Y."/>
            <person name="Fujisawa M."/>
            <person name="Namiki N."/>
            <person name="Mizuno H."/>
            <person name="Yamamoto K."/>
            <person name="Antonio B.A."/>
            <person name="Baba T."/>
            <person name="Sakata K."/>
            <person name="Nagamura Y."/>
            <person name="Aoki H."/>
            <person name="Arikawa K."/>
            <person name="Arita K."/>
            <person name="Bito T."/>
            <person name="Chiden Y."/>
            <person name="Fujitsuka N."/>
            <person name="Fukunaka R."/>
            <person name="Hamada M."/>
            <person name="Harada C."/>
            <person name="Hayashi A."/>
            <person name="Hijishita S."/>
            <person name="Honda M."/>
            <person name="Hosokawa S."/>
            <person name="Ichikawa Y."/>
            <person name="Idonuma A."/>
            <person name="Iijima M."/>
            <person name="Ikeda M."/>
            <person name="Ikeno M."/>
            <person name="Ito K."/>
            <person name="Ito S."/>
            <person name="Ito T."/>
            <person name="Ito Y."/>
            <person name="Ito Y."/>
            <person name="Iwabuchi A."/>
            <person name="Kamiya K."/>
            <person name="Karasawa W."/>
            <person name="Kurita K."/>
            <person name="Katagiri S."/>
            <person name="Kikuta A."/>
            <person name="Kobayashi H."/>
            <person name="Kobayashi N."/>
            <person name="Machita K."/>
            <person name="Maehara T."/>
            <person name="Masukawa M."/>
            <person name="Mizubayashi T."/>
            <person name="Mukai Y."/>
            <person name="Nagasaki H."/>
            <person name="Nagata Y."/>
            <person name="Naito S."/>
            <person name="Nakashima M."/>
            <person name="Nakama Y."/>
            <person name="Nakamichi Y."/>
            <person name="Nakamura M."/>
            <person name="Meguro A."/>
            <person name="Negishi M."/>
            <person name="Ohta I."/>
            <person name="Ohta T."/>
            <person name="Okamoto M."/>
            <person name="Ono N."/>
            <person name="Saji S."/>
            <person name="Sakaguchi M."/>
            <person name="Sakai K."/>
            <person name="Shibata M."/>
            <person name="Shimokawa T."/>
            <person name="Song J."/>
            <person name="Takazaki Y."/>
            <person name="Terasawa K."/>
            <person name="Tsugane M."/>
            <person name="Tsuji K."/>
            <person name="Ueda S."/>
            <person name="Waki K."/>
            <person name="Yamagata H."/>
            <person name="Yamamoto M."/>
            <person name="Yamamoto S."/>
            <person name="Yamane H."/>
            <person name="Yoshiki S."/>
            <person name="Yoshihara R."/>
            <person name="Yukawa K."/>
            <person name="Zhong H."/>
            <person name="Yano M."/>
            <person name="Yuan Q."/>
            <person name="Ouyang S."/>
            <person name="Liu J."/>
            <person name="Jones K.M."/>
            <person name="Gansberger K."/>
            <person name="Moffat K."/>
            <person name="Hill J."/>
            <person name="Bera J."/>
            <person name="Fadrosh D."/>
            <person name="Jin S."/>
            <person name="Johri S."/>
            <person name="Kim M."/>
            <person name="Overton L."/>
            <person name="Reardon M."/>
            <person name="Tsitrin T."/>
            <person name="Vuong H."/>
            <person name="Weaver B."/>
            <person name="Ciecko A."/>
            <person name="Tallon L."/>
            <person name="Jackson J."/>
            <person name="Pai G."/>
            <person name="Aken S.V."/>
            <person name="Utterback T."/>
            <person name="Reidmuller S."/>
            <person name="Feldblyum T."/>
            <person name="Hsiao J."/>
            <person name="Zismann V."/>
            <person name="Iobst S."/>
            <person name="de Vazeille A.R."/>
            <person name="Buell C.R."/>
            <person name="Ying K."/>
            <person name="Li Y."/>
            <person name="Lu T."/>
            <person name="Huang Y."/>
            <person name="Zhao Q."/>
            <person name="Feng Q."/>
            <person name="Zhang L."/>
            <person name="Zhu J."/>
            <person name="Weng Q."/>
            <person name="Mu J."/>
            <person name="Lu Y."/>
            <person name="Fan D."/>
            <person name="Liu Y."/>
            <person name="Guan J."/>
            <person name="Zhang Y."/>
            <person name="Yu S."/>
            <person name="Liu X."/>
            <person name="Zhang Y."/>
            <person name="Hong G."/>
            <person name="Han B."/>
            <person name="Choisne N."/>
            <person name="Demange N."/>
            <person name="Orjeda G."/>
            <person name="Samain S."/>
            <person name="Cattolico L."/>
            <person name="Pelletier E."/>
            <person name="Couloux A."/>
            <person name="Segurens B."/>
            <person name="Wincker P."/>
            <person name="D'Hont A."/>
            <person name="Scarpelli C."/>
            <person name="Weissenbach J."/>
            <person name="Salanoubat M."/>
            <person name="Quetier F."/>
            <person name="Yu Y."/>
            <person name="Kim H.R."/>
            <person name="Rambo T."/>
            <person name="Currie J."/>
            <person name="Collura K."/>
            <person name="Luo M."/>
            <person name="Yang T."/>
            <person name="Ammiraju J.S.S."/>
            <person name="Engler F."/>
            <person name="Soderlund C."/>
            <person name="Wing R.A."/>
            <person name="Palmer L.E."/>
            <person name="de la Bastide M."/>
            <person name="Spiegel L."/>
            <person name="Nascimento L."/>
            <person name="Zutavern T."/>
            <person name="O'Shaughnessy A."/>
            <person name="Dike S."/>
            <person name="Dedhia N."/>
            <person name="Preston R."/>
            <person name="Balija V."/>
            <person name="McCombie W.R."/>
            <person name="Chow T."/>
            <person name="Chen H."/>
            <person name="Chung M."/>
            <person name="Chen C."/>
            <person name="Shaw J."/>
            <person name="Wu H."/>
            <person name="Hsiao K."/>
            <person name="Chao Y."/>
            <person name="Chu M."/>
            <person name="Cheng C."/>
            <person name="Hour A."/>
            <person name="Lee P."/>
            <person name="Lin S."/>
            <person name="Lin Y."/>
            <person name="Liou J."/>
            <person name="Liu S."/>
            <person name="Hsing Y."/>
            <person name="Raghuvanshi S."/>
            <person name="Mohanty A."/>
            <person name="Bharti A.K."/>
            <person name="Gaur A."/>
            <person name="Gupta V."/>
            <person name="Kumar D."/>
            <person name="Ravi V."/>
            <person name="Vij S."/>
            <person name="Kapur A."/>
            <person name="Khurana P."/>
            <person name="Khurana P."/>
            <person name="Khurana J.P."/>
            <person name="Tyagi A.K."/>
            <person name="Gaikwad K."/>
            <person name="Singh A."/>
            <person name="Dalal V."/>
            <person name="Srivastava S."/>
            <person name="Dixit A."/>
            <person name="Pal A.K."/>
            <person name="Ghazi I.A."/>
            <person name="Yadav M."/>
            <person name="Pandit A."/>
            <person name="Bhargava A."/>
            <person name="Sureshbabu K."/>
            <person name="Batra K."/>
            <person name="Sharma T.R."/>
            <person name="Mohapatra T."/>
            <person name="Singh N.K."/>
            <person name="Messing J."/>
            <person name="Nelson A.B."/>
            <person name="Fuks G."/>
            <person name="Kavchok S."/>
            <person name="Keizer G."/>
            <person name="Linton E."/>
            <person name="Llaca V."/>
            <person name="Song R."/>
            <person name="Tanyolac B."/>
            <person name="Young S."/>
            <person name="Ho-Il K."/>
            <person name="Hahn J.H."/>
            <person name="Sangsakoo G."/>
            <person name="Vanavichit A."/>
            <person name="de Mattos Luiz.A.T."/>
            <person name="Zimmer P.D."/>
            <person name="Malone G."/>
            <person name="Dellagostin O."/>
            <person name="de Oliveira A.C."/>
            <person name="Bevan M."/>
            <person name="Bancroft I."/>
            <person name="Minx P."/>
            <person name="Cordum H."/>
            <person name="Wilson R."/>
            <person name="Cheng Z."/>
            <person name="Jin W."/>
            <person name="Jiang J."/>
            <person name="Leong S.A."/>
            <person name="Iwama H."/>
            <person name="Gojobori T."/>
            <person name="Itoh T."/>
            <person name="Niimura Y."/>
            <person name="Fujii Y."/>
            <person name="Habara T."/>
            <person name="Sakai H."/>
            <person name="Sato Y."/>
            <person name="Wilson G."/>
            <person name="Kumar K."/>
            <person name="McCouch S."/>
            <person name="Juretic N."/>
            <person name="Hoen D."/>
            <person name="Wright S."/>
            <person name="Bruskiewich R."/>
            <person name="Bureau T."/>
            <person name="Miyao A."/>
            <person name="Hirochika H."/>
            <person name="Nishikawa T."/>
            <person name="Kadowaki K."/>
            <person name="Sugiura M."/>
            <person name="Burr B."/>
            <person name="Sasaki T."/>
        </authorList>
    </citation>
    <scope>NUCLEOTIDE SEQUENCE [LARGE SCALE GENOMIC DNA]</scope>
    <source>
        <strain evidence="6">cv. Nipponbare</strain>
    </source>
</reference>
<organism evidence="5 6">
    <name type="scientific">Oryza sativa subsp. japonica</name>
    <name type="common">Rice</name>
    <dbReference type="NCBI Taxonomy" id="39947"/>
    <lineage>
        <taxon>Eukaryota</taxon>
        <taxon>Viridiplantae</taxon>
        <taxon>Streptophyta</taxon>
        <taxon>Embryophyta</taxon>
        <taxon>Tracheophyta</taxon>
        <taxon>Spermatophyta</taxon>
        <taxon>Magnoliopsida</taxon>
        <taxon>Liliopsida</taxon>
        <taxon>Poales</taxon>
        <taxon>Poaceae</taxon>
        <taxon>BOP clade</taxon>
        <taxon>Oryzoideae</taxon>
        <taxon>Oryzeae</taxon>
        <taxon>Oryzinae</taxon>
        <taxon>Oryza</taxon>
        <taxon>Oryza sativa</taxon>
    </lineage>
</organism>
<keyword evidence="7" id="KW-1267">Proteomics identification</keyword>
<evidence type="ECO:0007829" key="7">
    <source>
        <dbReference type="PeptideAtlas" id="A0A0P0W1N6"/>
    </source>
</evidence>
<dbReference type="Gramene" id="Os03t0656800-02">
    <property type="protein sequence ID" value="Os03t0656800-02"/>
    <property type="gene ID" value="Os03g0656800"/>
</dbReference>
<comment type="similarity">
    <text evidence="1 4">Belongs to the glycosyl hydrolase 17 family.</text>
</comment>
<evidence type="ECO:0000313" key="5">
    <source>
        <dbReference type="EMBL" id="BAS85564.1"/>
    </source>
</evidence>
<dbReference type="PANTHER" id="PTHR32227">
    <property type="entry name" value="GLUCAN ENDO-1,3-BETA-GLUCOSIDASE BG1-RELATED-RELATED"/>
    <property type="match status" value="1"/>
</dbReference>
<reference evidence="5 6" key="3">
    <citation type="journal article" date="2013" name="Rice">
        <title>Improvement of the Oryza sativa Nipponbare reference genome using next generation sequence and optical map data.</title>
        <authorList>
            <person name="Kawahara Y."/>
            <person name="de la Bastide M."/>
            <person name="Hamilton J.P."/>
            <person name="Kanamori H."/>
            <person name="McCombie W.R."/>
            <person name="Ouyang S."/>
            <person name="Schwartz D.C."/>
            <person name="Tanaka T."/>
            <person name="Wu J."/>
            <person name="Zhou S."/>
            <person name="Childs K.L."/>
            <person name="Davidson R.M."/>
            <person name="Lin H."/>
            <person name="Quesada-Ocampo L."/>
            <person name="Vaillancourt B."/>
            <person name="Sakai H."/>
            <person name="Lee S.S."/>
            <person name="Kim J."/>
            <person name="Numa H."/>
            <person name="Itoh T."/>
            <person name="Buell C.R."/>
            <person name="Matsumoto T."/>
        </authorList>
    </citation>
    <scope>NUCLEOTIDE SEQUENCE [LARGE SCALE GENOMIC DNA]</scope>
    <source>
        <strain evidence="6">cv. Nipponbare</strain>
    </source>
</reference>
<name>A0A0P0W1N6_ORYSJ</name>
<dbReference type="InterPro" id="IPR044965">
    <property type="entry name" value="Glyco_hydro_17_plant"/>
</dbReference>
<dbReference type="Gene3D" id="3.20.20.80">
    <property type="entry name" value="Glycosidases"/>
    <property type="match status" value="1"/>
</dbReference>
<dbReference type="ExpressionAtlas" id="A0A0P0W1N6">
    <property type="expression patterns" value="baseline and differential"/>
</dbReference>
<dbReference type="GO" id="GO:0005975">
    <property type="term" value="P:carbohydrate metabolic process"/>
    <property type="evidence" value="ECO:0007669"/>
    <property type="project" value="InterPro"/>
</dbReference>
<sequence length="114" mass="12085">MASRSGDRRLAVVAFAAAVLLSAAEGLGVNWGTMASHPLPPRAVVRMLQDNGISKVKLFDADAGTMEALAGSGVEVMVAIPNNLLDLLTDYDAARDWVHENVSRYSFDGGVNIK</sequence>
<dbReference type="GO" id="GO:0004553">
    <property type="term" value="F:hydrolase activity, hydrolyzing O-glycosyl compounds"/>
    <property type="evidence" value="ECO:0007669"/>
    <property type="project" value="InterPro"/>
</dbReference>
<keyword evidence="3" id="KW-0326">Glycosidase</keyword>
<dbReference type="Proteomes" id="UP000059680">
    <property type="component" value="Chromosome 3"/>
</dbReference>
<gene>
    <name evidence="5" type="ordered locus">Os03g0656800</name>
    <name evidence="5" type="ORF">OSNPB_030656800</name>
</gene>
<proteinExistence type="evidence at protein level"/>
<dbReference type="AlphaFoldDB" id="A0A0P0W1N6"/>
<accession>A0A0P0W1N6</accession>
<dbReference type="EMBL" id="AP014959">
    <property type="protein sequence ID" value="BAS85564.1"/>
    <property type="molecule type" value="Genomic_DNA"/>
</dbReference>
<evidence type="ECO:0000313" key="6">
    <source>
        <dbReference type="Proteomes" id="UP000059680"/>
    </source>
</evidence>